<name>A0A1Y1X764_9FUNG</name>
<dbReference type="PROSITE" id="PS00039">
    <property type="entry name" value="DEAD_ATP_HELICASE"/>
    <property type="match status" value="1"/>
</dbReference>
<evidence type="ECO:0000256" key="2">
    <source>
        <dbReference type="ARBA" id="ARBA00022540"/>
    </source>
</evidence>
<dbReference type="InterPro" id="IPR011545">
    <property type="entry name" value="DEAD/DEAH_box_helicase_dom"/>
</dbReference>
<feature type="compositionally biased region" description="Basic residues" evidence="15">
    <location>
        <begin position="533"/>
        <end position="544"/>
    </location>
</feature>
<dbReference type="PROSITE" id="PS51195">
    <property type="entry name" value="Q_MOTIF"/>
    <property type="match status" value="1"/>
</dbReference>
<feature type="compositionally biased region" description="Basic and acidic residues" evidence="15">
    <location>
        <begin position="520"/>
        <end position="532"/>
    </location>
</feature>
<dbReference type="GO" id="GO:0003743">
    <property type="term" value="F:translation initiation factor activity"/>
    <property type="evidence" value="ECO:0007669"/>
    <property type="project" value="UniProtKB-KW"/>
</dbReference>
<comment type="function">
    <text evidence="11">ATP-binding RNA helicase involved in translation initiation. Remodels RNA in response to ADP and ATP concentrations by facilitating disruption, but also formation of RNA duplexes.</text>
</comment>
<feature type="domain" description="Helicase C-terminal" evidence="17">
    <location>
        <begin position="335"/>
        <end position="507"/>
    </location>
</feature>
<evidence type="ECO:0000256" key="4">
    <source>
        <dbReference type="ARBA" id="ARBA00022801"/>
    </source>
</evidence>
<feature type="compositionally biased region" description="Gly residues" evidence="15">
    <location>
        <begin position="18"/>
        <end position="32"/>
    </location>
</feature>
<feature type="domain" description="DEAD-box RNA helicase Q" evidence="18">
    <location>
        <begin position="109"/>
        <end position="137"/>
    </location>
</feature>
<keyword evidence="4 14" id="KW-0378">Hydrolase</keyword>
<dbReference type="InterPro" id="IPR014001">
    <property type="entry name" value="Helicase_ATP-bd"/>
</dbReference>
<dbReference type="InterPro" id="IPR014014">
    <property type="entry name" value="RNA_helicase_DEAD_Q_motif"/>
</dbReference>
<dbReference type="PROSITE" id="PS51194">
    <property type="entry name" value="HELICASE_CTER"/>
    <property type="match status" value="1"/>
</dbReference>
<evidence type="ECO:0000259" key="16">
    <source>
        <dbReference type="PROSITE" id="PS51192"/>
    </source>
</evidence>
<evidence type="ECO:0000256" key="14">
    <source>
        <dbReference type="RuleBase" id="RU000492"/>
    </source>
</evidence>
<dbReference type="STRING" id="1314790.A0A1Y1X764"/>
<evidence type="ECO:0000259" key="18">
    <source>
        <dbReference type="PROSITE" id="PS51195"/>
    </source>
</evidence>
<dbReference type="InterPro" id="IPR027417">
    <property type="entry name" value="P-loop_NTPase"/>
</dbReference>
<evidence type="ECO:0000256" key="3">
    <source>
        <dbReference type="ARBA" id="ARBA00022741"/>
    </source>
</evidence>
<comment type="catalytic activity">
    <reaction evidence="12">
        <text>ATP + H2O = ADP + phosphate + H(+)</text>
        <dbReference type="Rhea" id="RHEA:13065"/>
        <dbReference type="ChEBI" id="CHEBI:15377"/>
        <dbReference type="ChEBI" id="CHEBI:15378"/>
        <dbReference type="ChEBI" id="CHEBI:30616"/>
        <dbReference type="ChEBI" id="CHEBI:43474"/>
        <dbReference type="ChEBI" id="CHEBI:456216"/>
        <dbReference type="EC" id="3.6.4.13"/>
    </reaction>
</comment>
<evidence type="ECO:0000313" key="20">
    <source>
        <dbReference type="Proteomes" id="UP000193498"/>
    </source>
</evidence>
<protein>
    <recommendedName>
        <fullName evidence="9">ATP-dependent RNA helicase DED1</fullName>
        <ecNumber evidence="1">3.6.4.13</ecNumber>
    </recommendedName>
    <alternativeName>
        <fullName evidence="10">ATP-dependent RNA helicase ded1</fullName>
    </alternativeName>
</protein>
<dbReference type="FunFam" id="3.40.50.300:FF:000008">
    <property type="entry name" value="ATP-dependent RNA helicase RhlB"/>
    <property type="match status" value="1"/>
</dbReference>
<comment type="similarity">
    <text evidence="8">Belongs to the DEAD box helicase family. DDX3/DED1 subfamily.</text>
</comment>
<dbReference type="InterPro" id="IPR000629">
    <property type="entry name" value="RNA-helicase_DEAD-box_CS"/>
</dbReference>
<feature type="domain" description="Helicase ATP-binding" evidence="16">
    <location>
        <begin position="140"/>
        <end position="324"/>
    </location>
</feature>
<keyword evidence="5 14" id="KW-0347">Helicase</keyword>
<dbReference type="SMART" id="SM00490">
    <property type="entry name" value="HELICc"/>
    <property type="match status" value="1"/>
</dbReference>
<evidence type="ECO:0000256" key="7">
    <source>
        <dbReference type="ARBA" id="ARBA00022884"/>
    </source>
</evidence>
<organism evidence="19 20">
    <name type="scientific">Basidiobolus meristosporus CBS 931.73</name>
    <dbReference type="NCBI Taxonomy" id="1314790"/>
    <lineage>
        <taxon>Eukaryota</taxon>
        <taxon>Fungi</taxon>
        <taxon>Fungi incertae sedis</taxon>
        <taxon>Zoopagomycota</taxon>
        <taxon>Entomophthoromycotina</taxon>
        <taxon>Basidiobolomycetes</taxon>
        <taxon>Basidiobolales</taxon>
        <taxon>Basidiobolaceae</taxon>
        <taxon>Basidiobolus</taxon>
    </lineage>
</organism>
<feature type="short sequence motif" description="Q motif" evidence="13">
    <location>
        <begin position="109"/>
        <end position="137"/>
    </location>
</feature>
<keyword evidence="2" id="KW-0648">Protein biosynthesis</keyword>
<evidence type="ECO:0000256" key="15">
    <source>
        <dbReference type="SAM" id="MobiDB-lite"/>
    </source>
</evidence>
<comment type="caution">
    <text evidence="19">The sequence shown here is derived from an EMBL/GenBank/DDBJ whole genome shotgun (WGS) entry which is preliminary data.</text>
</comment>
<evidence type="ECO:0000256" key="9">
    <source>
        <dbReference type="ARBA" id="ARBA00024397"/>
    </source>
</evidence>
<dbReference type="PANTHER" id="PTHR47958">
    <property type="entry name" value="ATP-DEPENDENT RNA HELICASE DBP3"/>
    <property type="match status" value="1"/>
</dbReference>
<dbReference type="InParanoid" id="A0A1Y1X764"/>
<dbReference type="Proteomes" id="UP000193498">
    <property type="component" value="Unassembled WGS sequence"/>
</dbReference>
<dbReference type="PROSITE" id="PS51192">
    <property type="entry name" value="HELICASE_ATP_BIND_1"/>
    <property type="match status" value="1"/>
</dbReference>
<evidence type="ECO:0000256" key="1">
    <source>
        <dbReference type="ARBA" id="ARBA00012552"/>
    </source>
</evidence>
<dbReference type="GO" id="GO:0003724">
    <property type="term" value="F:RNA helicase activity"/>
    <property type="evidence" value="ECO:0007669"/>
    <property type="project" value="UniProtKB-EC"/>
</dbReference>
<evidence type="ECO:0000313" key="19">
    <source>
        <dbReference type="EMBL" id="ORX81565.1"/>
    </source>
</evidence>
<dbReference type="CDD" id="cd18787">
    <property type="entry name" value="SF2_C_DEAD"/>
    <property type="match status" value="1"/>
</dbReference>
<dbReference type="GO" id="GO:0003723">
    <property type="term" value="F:RNA binding"/>
    <property type="evidence" value="ECO:0007669"/>
    <property type="project" value="UniProtKB-KW"/>
</dbReference>
<evidence type="ECO:0000256" key="11">
    <source>
        <dbReference type="ARBA" id="ARBA00025161"/>
    </source>
</evidence>
<feature type="region of interest" description="Disordered" evidence="15">
    <location>
        <begin position="1"/>
        <end position="69"/>
    </location>
</feature>
<dbReference type="FunFam" id="3.40.50.300:FF:000397">
    <property type="entry name" value="Probable ATP-dependent RNA helicase DDX4"/>
    <property type="match status" value="1"/>
</dbReference>
<keyword evidence="7" id="KW-0694">RNA-binding</keyword>
<dbReference type="Gene3D" id="3.40.50.300">
    <property type="entry name" value="P-loop containing nucleotide triphosphate hydrolases"/>
    <property type="match status" value="2"/>
</dbReference>
<reference evidence="19 20" key="1">
    <citation type="submission" date="2016-07" db="EMBL/GenBank/DDBJ databases">
        <title>Pervasive Adenine N6-methylation of Active Genes in Fungi.</title>
        <authorList>
            <consortium name="DOE Joint Genome Institute"/>
            <person name="Mondo S.J."/>
            <person name="Dannebaum R.O."/>
            <person name="Kuo R.C."/>
            <person name="Labutti K."/>
            <person name="Haridas S."/>
            <person name="Kuo A."/>
            <person name="Salamov A."/>
            <person name="Ahrendt S.R."/>
            <person name="Lipzen A."/>
            <person name="Sullivan W."/>
            <person name="Andreopoulos W.B."/>
            <person name="Clum A."/>
            <person name="Lindquist E."/>
            <person name="Daum C."/>
            <person name="Ramamoorthy G.K."/>
            <person name="Gryganskyi A."/>
            <person name="Culley D."/>
            <person name="Magnuson J.K."/>
            <person name="James T.Y."/>
            <person name="O'Malley M.A."/>
            <person name="Stajich J.E."/>
            <person name="Spatafora J.W."/>
            <person name="Visel A."/>
            <person name="Grigoriev I.V."/>
        </authorList>
    </citation>
    <scope>NUCLEOTIDE SEQUENCE [LARGE SCALE GENOMIC DNA]</scope>
    <source>
        <strain evidence="19 20">CBS 931.73</strain>
    </source>
</reference>
<evidence type="ECO:0000259" key="17">
    <source>
        <dbReference type="PROSITE" id="PS51194"/>
    </source>
</evidence>
<dbReference type="OrthoDB" id="196131at2759"/>
<dbReference type="InterPro" id="IPR001650">
    <property type="entry name" value="Helicase_C-like"/>
</dbReference>
<dbReference type="SUPFAM" id="SSF52540">
    <property type="entry name" value="P-loop containing nucleoside triphosphate hydrolases"/>
    <property type="match status" value="1"/>
</dbReference>
<keyword evidence="20" id="KW-1185">Reference proteome</keyword>
<proteinExistence type="inferred from homology"/>
<dbReference type="AlphaFoldDB" id="A0A1Y1X764"/>
<evidence type="ECO:0000256" key="13">
    <source>
        <dbReference type="PROSITE-ProRule" id="PRU00552"/>
    </source>
</evidence>
<dbReference type="Pfam" id="PF00271">
    <property type="entry name" value="Helicase_C"/>
    <property type="match status" value="1"/>
</dbReference>
<keyword evidence="3 14" id="KW-0547">Nucleotide-binding</keyword>
<dbReference type="SMART" id="SM00487">
    <property type="entry name" value="DEXDc"/>
    <property type="match status" value="1"/>
</dbReference>
<sequence length="675" mass="76215">MYPEGRPGRPFRGRGRGFRGGGGGGRGRGGGSADRPRPNPLGGSETSEWAANRSRYEWDESTETGEAPRDDRLEHELFAPENHVHSGINFSKYDDIEVSVNGAAPSPINKFDEAKLHQSMADNVRLAEYQAPTPVQKHSIPITLAGHDLMACAQTGSGKTAAFLIPTLSGVLDSTRPRRPHGHPNTSPSILILAPTRELACQIFDECRRFCYRTYLRPCVIYGGAEFGPQREQILRGCDVLTATPGRLEDCIKRGVVSLSSVKYLVLDEADRMLDMGFEPQIRRIVERSGMPGVKDRQTLMFSATFPREIRMLAKDFMKEYIFLAVGRVGGTTSDITQKIIYVEERDKRDTLMHLLLSQPPSRTLIFVETKRGADSLDDFLYRQNFPCTSIHGDRTQREREDALTAFRVGRTPIMVATAVAARGLDIKNVMHVINYDLGNSIEEYVHRIGRTARAGNQGVATSFYNSTNEIIAAELTKLLVECNQEIPDFLNQYIGVEIPEDETGPNSSRMRYRGYQPDRRYRHDSSYDRNHYGNRHPGAKNMHRGSYEYRGRGRGRGYNQGQNGYSRERDIYQYDELNNHHGGYHGNGNHHQHRNGDSNPEWRFRNGEKLSESKYYADPSRSPHRSQPHAYKNNRDMTEMTQSLTLDDQPKGSYKRANKPPKPQEAGGVSQSEQ</sequence>
<dbReference type="Pfam" id="PF00270">
    <property type="entry name" value="DEAD"/>
    <property type="match status" value="1"/>
</dbReference>
<accession>A0A1Y1X764</accession>
<keyword evidence="2" id="KW-0396">Initiation factor</keyword>
<evidence type="ECO:0000256" key="5">
    <source>
        <dbReference type="ARBA" id="ARBA00022806"/>
    </source>
</evidence>
<dbReference type="GO" id="GO:0005524">
    <property type="term" value="F:ATP binding"/>
    <property type="evidence" value="ECO:0007669"/>
    <property type="project" value="UniProtKB-KW"/>
</dbReference>
<dbReference type="CDD" id="cd17967">
    <property type="entry name" value="DEADc_DDX3_DDX4"/>
    <property type="match status" value="1"/>
</dbReference>
<feature type="compositionally biased region" description="Basic and acidic residues" evidence="15">
    <location>
        <begin position="595"/>
        <end position="613"/>
    </location>
</feature>
<evidence type="ECO:0000256" key="6">
    <source>
        <dbReference type="ARBA" id="ARBA00022840"/>
    </source>
</evidence>
<dbReference type="EC" id="3.6.4.13" evidence="1"/>
<dbReference type="EMBL" id="MCFE01000697">
    <property type="protein sequence ID" value="ORX81565.1"/>
    <property type="molecule type" value="Genomic_DNA"/>
</dbReference>
<evidence type="ECO:0000256" key="8">
    <source>
        <dbReference type="ARBA" id="ARBA00024358"/>
    </source>
</evidence>
<evidence type="ECO:0000256" key="12">
    <source>
        <dbReference type="ARBA" id="ARBA00047984"/>
    </source>
</evidence>
<evidence type="ECO:0000256" key="10">
    <source>
        <dbReference type="ARBA" id="ARBA00024405"/>
    </source>
</evidence>
<feature type="region of interest" description="Disordered" evidence="15">
    <location>
        <begin position="520"/>
        <end position="675"/>
    </location>
</feature>
<gene>
    <name evidence="19" type="ORF">K493DRAFT_270409</name>
</gene>
<dbReference type="InterPro" id="IPR044763">
    <property type="entry name" value="Ded1/Dbp1_DEADc"/>
</dbReference>
<keyword evidence="6 14" id="KW-0067">ATP-binding</keyword>
<dbReference type="GO" id="GO:0016787">
    <property type="term" value="F:hydrolase activity"/>
    <property type="evidence" value="ECO:0007669"/>
    <property type="project" value="UniProtKB-KW"/>
</dbReference>